<gene>
    <name evidence="1" type="ORF">EHS11_19125</name>
</gene>
<organism evidence="1 2">
    <name type="scientific">Leptospira ilyithenensis</name>
    <dbReference type="NCBI Taxonomy" id="2484901"/>
    <lineage>
        <taxon>Bacteria</taxon>
        <taxon>Pseudomonadati</taxon>
        <taxon>Spirochaetota</taxon>
        <taxon>Spirochaetia</taxon>
        <taxon>Leptospirales</taxon>
        <taxon>Leptospiraceae</taxon>
        <taxon>Leptospira</taxon>
    </lineage>
</organism>
<dbReference type="PANTHER" id="PTHR33221">
    <property type="entry name" value="WINGED HELIX-TURN-HELIX TRANSCRIPTIONAL REGULATOR, RRF2 FAMILY"/>
    <property type="match status" value="1"/>
</dbReference>
<dbReference type="PANTHER" id="PTHR33221:SF15">
    <property type="entry name" value="HTH-TYPE TRANSCRIPTIONAL REGULATOR YWGB-RELATED"/>
    <property type="match status" value="1"/>
</dbReference>
<dbReference type="FunFam" id="1.10.10.10:FF:000138">
    <property type="entry name" value="Rrf2 family transcriptional regulator"/>
    <property type="match status" value="1"/>
</dbReference>
<dbReference type="Gene3D" id="1.10.10.10">
    <property type="entry name" value="Winged helix-like DNA-binding domain superfamily/Winged helix DNA-binding domain"/>
    <property type="match status" value="1"/>
</dbReference>
<protein>
    <submittedName>
        <fullName evidence="1">Rrf2 family transcriptional regulator</fullName>
    </submittedName>
</protein>
<dbReference type="Proteomes" id="UP000298264">
    <property type="component" value="Unassembled WGS sequence"/>
</dbReference>
<comment type="caution">
    <text evidence="1">The sequence shown here is derived from an EMBL/GenBank/DDBJ whole genome shotgun (WGS) entry which is preliminary data.</text>
</comment>
<sequence length="149" mass="16146">MSIPSRYSVAIHILTILDMGGEPSSEEIAGSVGTNPAIIRLLMGKLKKAGLIQVRRGVKGSSLARSPKEITLLDVYRASEKDESLFLLHEHPNPECPIGKNIQEALEGILDEAQTAMELKLGEYTLANVTGDIRRKINSQKGKALKKGA</sequence>
<dbReference type="InterPro" id="IPR000944">
    <property type="entry name" value="Tscrpt_reg_Rrf2"/>
</dbReference>
<evidence type="ECO:0000313" key="1">
    <source>
        <dbReference type="EMBL" id="TGN06467.1"/>
    </source>
</evidence>
<evidence type="ECO:0000313" key="2">
    <source>
        <dbReference type="Proteomes" id="UP000298264"/>
    </source>
</evidence>
<accession>A0A4R9LL44</accession>
<dbReference type="GO" id="GO:0005829">
    <property type="term" value="C:cytosol"/>
    <property type="evidence" value="ECO:0007669"/>
    <property type="project" value="TreeGrafter"/>
</dbReference>
<reference evidence="1" key="1">
    <citation type="journal article" date="2019" name="PLoS Negl. Trop. Dis.">
        <title>Revisiting the worldwide diversity of Leptospira species in the environment.</title>
        <authorList>
            <person name="Vincent A.T."/>
            <person name="Schiettekatte O."/>
            <person name="Bourhy P."/>
            <person name="Veyrier F.J."/>
            <person name="Picardeau M."/>
        </authorList>
    </citation>
    <scope>NUCLEOTIDE SEQUENCE [LARGE SCALE GENOMIC DNA]</scope>
    <source>
        <strain evidence="1">201400974</strain>
    </source>
</reference>
<dbReference type="SUPFAM" id="SSF46785">
    <property type="entry name" value="Winged helix' DNA-binding domain"/>
    <property type="match status" value="1"/>
</dbReference>
<dbReference type="RefSeq" id="WP_135765988.1">
    <property type="nucleotide sequence ID" value="NZ_RQHV01000066.1"/>
</dbReference>
<dbReference type="InterPro" id="IPR036388">
    <property type="entry name" value="WH-like_DNA-bd_sf"/>
</dbReference>
<dbReference type="OrthoDB" id="213028at2"/>
<dbReference type="AlphaFoldDB" id="A0A4R9LL44"/>
<name>A0A4R9LL44_9LEPT</name>
<proteinExistence type="predicted"/>
<dbReference type="Pfam" id="PF02082">
    <property type="entry name" value="Rrf2"/>
    <property type="match status" value="1"/>
</dbReference>
<dbReference type="PROSITE" id="PS51197">
    <property type="entry name" value="HTH_RRF2_2"/>
    <property type="match status" value="1"/>
</dbReference>
<dbReference type="InterPro" id="IPR036390">
    <property type="entry name" value="WH_DNA-bd_sf"/>
</dbReference>
<keyword evidence="2" id="KW-1185">Reference proteome</keyword>
<dbReference type="GO" id="GO:0003700">
    <property type="term" value="F:DNA-binding transcription factor activity"/>
    <property type="evidence" value="ECO:0007669"/>
    <property type="project" value="TreeGrafter"/>
</dbReference>
<dbReference type="EMBL" id="RQHV01000066">
    <property type="protein sequence ID" value="TGN06467.1"/>
    <property type="molecule type" value="Genomic_DNA"/>
</dbReference>